<dbReference type="AlphaFoldDB" id="A0A1X6NPS8"/>
<feature type="compositionally biased region" description="Basic residues" evidence="1">
    <location>
        <begin position="1"/>
        <end position="12"/>
    </location>
</feature>
<gene>
    <name evidence="2" type="ORF">BU14_0779s0007</name>
</gene>
<protein>
    <submittedName>
        <fullName evidence="2">Uncharacterized protein</fullName>
    </submittedName>
</protein>
<feature type="compositionally biased region" description="Basic residues" evidence="1">
    <location>
        <begin position="170"/>
        <end position="181"/>
    </location>
</feature>
<keyword evidence="3" id="KW-1185">Reference proteome</keyword>
<organism evidence="2 3">
    <name type="scientific">Porphyra umbilicalis</name>
    <name type="common">Purple laver</name>
    <name type="synonym">Red alga</name>
    <dbReference type="NCBI Taxonomy" id="2786"/>
    <lineage>
        <taxon>Eukaryota</taxon>
        <taxon>Rhodophyta</taxon>
        <taxon>Bangiophyceae</taxon>
        <taxon>Bangiales</taxon>
        <taxon>Bangiaceae</taxon>
        <taxon>Porphyra</taxon>
    </lineage>
</organism>
<evidence type="ECO:0000256" key="1">
    <source>
        <dbReference type="SAM" id="MobiDB-lite"/>
    </source>
</evidence>
<feature type="compositionally biased region" description="Low complexity" evidence="1">
    <location>
        <begin position="99"/>
        <end position="111"/>
    </location>
</feature>
<proteinExistence type="predicted"/>
<dbReference type="EMBL" id="KV919269">
    <property type="protein sequence ID" value="OSX70363.1"/>
    <property type="molecule type" value="Genomic_DNA"/>
</dbReference>
<sequence length="181" mass="19383">MGARRPPARRARGAFDGRPRLLGVYRRPPARPPRGGAGRDCRPRPALPPPHLQLDQRGDDPPPRAGRRPGPPAGGAVGRQLGRLWPRAGLDRRPRRVWGALSAARPALGGAPLPPSLSRRPRLTAGRAGAAAARGRVPDGDGGGAAGGARRPRRRARRHPVGHVAGRARGAARRGRRRWRR</sequence>
<evidence type="ECO:0000313" key="3">
    <source>
        <dbReference type="Proteomes" id="UP000218209"/>
    </source>
</evidence>
<evidence type="ECO:0000313" key="2">
    <source>
        <dbReference type="EMBL" id="OSX70363.1"/>
    </source>
</evidence>
<feature type="compositionally biased region" description="Basic residues" evidence="1">
    <location>
        <begin position="150"/>
        <end position="161"/>
    </location>
</feature>
<feature type="compositionally biased region" description="Low complexity" evidence="1">
    <location>
        <begin position="123"/>
        <end position="135"/>
    </location>
</feature>
<accession>A0A1X6NPS8</accession>
<reference evidence="2 3" key="1">
    <citation type="submission" date="2017-03" db="EMBL/GenBank/DDBJ databases">
        <title>WGS assembly of Porphyra umbilicalis.</title>
        <authorList>
            <person name="Brawley S.H."/>
            <person name="Blouin N.A."/>
            <person name="Ficko-Blean E."/>
            <person name="Wheeler G.L."/>
            <person name="Lohr M."/>
            <person name="Goodson H.V."/>
            <person name="Jenkins J.W."/>
            <person name="Blaby-Haas C.E."/>
            <person name="Helliwell K.E."/>
            <person name="Chan C."/>
            <person name="Marriage T."/>
            <person name="Bhattacharya D."/>
            <person name="Klein A.S."/>
            <person name="Badis Y."/>
            <person name="Brodie J."/>
            <person name="Cao Y."/>
            <person name="Collen J."/>
            <person name="Dittami S.M."/>
            <person name="Gachon C.M."/>
            <person name="Green B.R."/>
            <person name="Karpowicz S."/>
            <person name="Kim J.W."/>
            <person name="Kudahl U."/>
            <person name="Lin S."/>
            <person name="Michel G."/>
            <person name="Mittag M."/>
            <person name="Olson B.J."/>
            <person name="Pangilinan J."/>
            <person name="Peng Y."/>
            <person name="Qiu H."/>
            <person name="Shu S."/>
            <person name="Singer J.T."/>
            <person name="Smith A.G."/>
            <person name="Sprecher B.N."/>
            <person name="Wagner V."/>
            <person name="Wang W."/>
            <person name="Wang Z.-Y."/>
            <person name="Yan J."/>
            <person name="Yarish C."/>
            <person name="Zoeuner-Riek S."/>
            <person name="Zhuang Y."/>
            <person name="Zou Y."/>
            <person name="Lindquist E.A."/>
            <person name="Grimwood J."/>
            <person name="Barry K."/>
            <person name="Rokhsar D.S."/>
            <person name="Schmutz J."/>
            <person name="Stiller J.W."/>
            <person name="Grossman A.R."/>
            <person name="Prochnik S.E."/>
        </authorList>
    </citation>
    <scope>NUCLEOTIDE SEQUENCE [LARGE SCALE GENOMIC DNA]</scope>
    <source>
        <strain evidence="2">4086291</strain>
    </source>
</reference>
<dbReference type="Proteomes" id="UP000218209">
    <property type="component" value="Unassembled WGS sequence"/>
</dbReference>
<feature type="region of interest" description="Disordered" evidence="1">
    <location>
        <begin position="1"/>
        <end position="181"/>
    </location>
</feature>
<name>A0A1X6NPS8_PORUM</name>